<name>A0AAD5YBI8_9APHY</name>
<organism evidence="2 3">
    <name type="scientific">Meripilus lineatus</name>
    <dbReference type="NCBI Taxonomy" id="2056292"/>
    <lineage>
        <taxon>Eukaryota</taxon>
        <taxon>Fungi</taxon>
        <taxon>Dikarya</taxon>
        <taxon>Basidiomycota</taxon>
        <taxon>Agaricomycotina</taxon>
        <taxon>Agaricomycetes</taxon>
        <taxon>Polyporales</taxon>
        <taxon>Meripilaceae</taxon>
        <taxon>Meripilus</taxon>
    </lineage>
</organism>
<protein>
    <submittedName>
        <fullName evidence="2">Uncharacterized protein</fullName>
    </submittedName>
</protein>
<evidence type="ECO:0000256" key="1">
    <source>
        <dbReference type="SAM" id="MobiDB-lite"/>
    </source>
</evidence>
<keyword evidence="3" id="KW-1185">Reference proteome</keyword>
<dbReference type="AlphaFoldDB" id="A0AAD5YBI8"/>
<feature type="compositionally biased region" description="Acidic residues" evidence="1">
    <location>
        <begin position="167"/>
        <end position="176"/>
    </location>
</feature>
<dbReference type="EMBL" id="JANAWD010000346">
    <property type="protein sequence ID" value="KAJ3480977.1"/>
    <property type="molecule type" value="Genomic_DNA"/>
</dbReference>
<evidence type="ECO:0000313" key="2">
    <source>
        <dbReference type="EMBL" id="KAJ3480977.1"/>
    </source>
</evidence>
<evidence type="ECO:0000313" key="3">
    <source>
        <dbReference type="Proteomes" id="UP001212997"/>
    </source>
</evidence>
<accession>A0AAD5YBI8</accession>
<reference evidence="2" key="1">
    <citation type="submission" date="2022-07" db="EMBL/GenBank/DDBJ databases">
        <title>Genome Sequence of Physisporinus lineatus.</title>
        <authorList>
            <person name="Buettner E."/>
        </authorList>
    </citation>
    <scope>NUCLEOTIDE SEQUENCE</scope>
    <source>
        <strain evidence="2">VT162</strain>
    </source>
</reference>
<feature type="compositionally biased region" description="Low complexity" evidence="1">
    <location>
        <begin position="136"/>
        <end position="151"/>
    </location>
</feature>
<proteinExistence type="predicted"/>
<gene>
    <name evidence="2" type="ORF">NLI96_g7980</name>
</gene>
<sequence length="176" mass="19421">MGSKHAAPDLKNDIQVLMKYLHERKVYTFERGRSIDGEKAVAINALQIGMKNLPGPLAEYNSTFKRMQERHRVMSLLSCTQSEASEAAPSMDTTRTHAEVPSQFIARPESPPWDIEFNSDDGSRSLSSSEDDASEDSGSISDSSTESSDSDQAAVGWDSDELLTRETEEDVALDMD</sequence>
<feature type="region of interest" description="Disordered" evidence="1">
    <location>
        <begin position="80"/>
        <end position="176"/>
    </location>
</feature>
<comment type="caution">
    <text evidence="2">The sequence shown here is derived from an EMBL/GenBank/DDBJ whole genome shotgun (WGS) entry which is preliminary data.</text>
</comment>
<dbReference type="Proteomes" id="UP001212997">
    <property type="component" value="Unassembled WGS sequence"/>
</dbReference>